<comment type="similarity">
    <text evidence="1">Belongs to the peptidase S10 family.</text>
</comment>
<dbReference type="InterPro" id="IPR001563">
    <property type="entry name" value="Peptidase_S10"/>
</dbReference>
<dbReference type="Gene3D" id="3.40.50.1820">
    <property type="entry name" value="alpha/beta hydrolase"/>
    <property type="match status" value="1"/>
</dbReference>
<dbReference type="InterPro" id="IPR029058">
    <property type="entry name" value="AB_hydrolase_fold"/>
</dbReference>
<evidence type="ECO:0000256" key="4">
    <source>
        <dbReference type="ARBA" id="ARBA00022801"/>
    </source>
</evidence>
<dbReference type="GO" id="GO:0004185">
    <property type="term" value="F:serine-type carboxypeptidase activity"/>
    <property type="evidence" value="ECO:0007669"/>
    <property type="project" value="InterPro"/>
</dbReference>
<keyword evidence="3" id="KW-0645">Protease</keyword>
<dbReference type="EMBL" id="JAEOAQ010000003">
    <property type="protein sequence ID" value="KAG5419036.1"/>
    <property type="molecule type" value="Genomic_DNA"/>
</dbReference>
<protein>
    <submittedName>
        <fullName evidence="6">CPYA</fullName>
    </submittedName>
</protein>
<gene>
    <name evidence="6" type="ORF">I9W82_002803</name>
</gene>
<dbReference type="RefSeq" id="XP_067548152.1">
    <property type="nucleotide sequence ID" value="XM_067691699.1"/>
</dbReference>
<evidence type="ECO:0000313" key="7">
    <source>
        <dbReference type="Proteomes" id="UP000669133"/>
    </source>
</evidence>
<dbReference type="GO" id="GO:0006508">
    <property type="term" value="P:proteolysis"/>
    <property type="evidence" value="ECO:0007669"/>
    <property type="project" value="UniProtKB-KW"/>
</dbReference>
<keyword evidence="4" id="KW-0378">Hydrolase</keyword>
<evidence type="ECO:0000256" key="3">
    <source>
        <dbReference type="ARBA" id="ARBA00022670"/>
    </source>
</evidence>
<sequence>MRKCVPLNCLTKDSTITYLLNGDLMKPYYRHIIDVLDSGIPVLLYNGDEDFICNWLGVDAWSNKLEWSGSQGFAKAPIRKWEVDW</sequence>
<reference evidence="6 7" key="1">
    <citation type="submission" date="2020-12" db="EMBL/GenBank/DDBJ databases">
        <title>Effect of drift, selection, and recombination on the evolution of hybrid genomes in Candida yeast pathogens.</title>
        <authorList>
            <person name="Mixao V."/>
            <person name="Ksiezopolska E."/>
            <person name="Saus E."/>
            <person name="Boekhout T."/>
            <person name="Gacser A."/>
            <person name="Gabaldon T."/>
        </authorList>
    </citation>
    <scope>NUCLEOTIDE SEQUENCE [LARGE SCALE GENOMIC DNA]</scope>
    <source>
        <strain evidence="6 7">BP57</strain>
    </source>
</reference>
<organism evidence="6 7">
    <name type="scientific">Candida metapsilosis</name>
    <dbReference type="NCBI Taxonomy" id="273372"/>
    <lineage>
        <taxon>Eukaryota</taxon>
        <taxon>Fungi</taxon>
        <taxon>Dikarya</taxon>
        <taxon>Ascomycota</taxon>
        <taxon>Saccharomycotina</taxon>
        <taxon>Pichiomycetes</taxon>
        <taxon>Debaryomycetaceae</taxon>
        <taxon>Candida/Lodderomyces clade</taxon>
        <taxon>Candida</taxon>
    </lineage>
</organism>
<evidence type="ECO:0000256" key="5">
    <source>
        <dbReference type="ARBA" id="ARBA00023180"/>
    </source>
</evidence>
<dbReference type="Pfam" id="PF00450">
    <property type="entry name" value="Peptidase_S10"/>
    <property type="match status" value="1"/>
</dbReference>
<keyword evidence="2" id="KW-0121">Carboxypeptidase</keyword>
<dbReference type="OrthoDB" id="5357954at2759"/>
<dbReference type="AlphaFoldDB" id="A0A8H7ZFH8"/>
<name>A0A8H7ZFH8_9ASCO</name>
<dbReference type="SUPFAM" id="SSF53474">
    <property type="entry name" value="alpha/beta-Hydrolases"/>
    <property type="match status" value="1"/>
</dbReference>
<accession>A0A8H7ZFH8</accession>
<proteinExistence type="inferred from homology"/>
<dbReference type="Proteomes" id="UP000669133">
    <property type="component" value="Unassembled WGS sequence"/>
</dbReference>
<keyword evidence="7" id="KW-1185">Reference proteome</keyword>
<comment type="caution">
    <text evidence="6">The sequence shown here is derived from an EMBL/GenBank/DDBJ whole genome shotgun (WGS) entry which is preliminary data.</text>
</comment>
<evidence type="ECO:0000313" key="6">
    <source>
        <dbReference type="EMBL" id="KAG5419036.1"/>
    </source>
</evidence>
<evidence type="ECO:0000256" key="1">
    <source>
        <dbReference type="ARBA" id="ARBA00009431"/>
    </source>
</evidence>
<evidence type="ECO:0000256" key="2">
    <source>
        <dbReference type="ARBA" id="ARBA00022645"/>
    </source>
</evidence>
<keyword evidence="5" id="KW-0325">Glycoprotein</keyword>
<dbReference type="GeneID" id="93651432"/>